<dbReference type="AlphaFoldDB" id="A0A8C7WS93"/>
<dbReference type="InterPro" id="IPR012337">
    <property type="entry name" value="RNaseH-like_sf"/>
</dbReference>
<evidence type="ECO:0000313" key="1">
    <source>
        <dbReference type="Ensembl" id="ENSOSIP00000002606.1"/>
    </source>
</evidence>
<dbReference type="PANTHER" id="PTHR45913:SF9">
    <property type="entry name" value="GENERAL TRANSCRIPTION FACTOR II-I REPEAT DOMAIN-CONTAINING PROTEIN 2-LIKE-RELATED"/>
    <property type="match status" value="1"/>
</dbReference>
<name>A0A8C7WS93_9TELE</name>
<proteinExistence type="predicted"/>
<evidence type="ECO:0000313" key="2">
    <source>
        <dbReference type="Proteomes" id="UP000694383"/>
    </source>
</evidence>
<dbReference type="GeneTree" id="ENSGT00950000182812"/>
<keyword evidence="2" id="KW-1185">Reference proteome</keyword>
<evidence type="ECO:0008006" key="3">
    <source>
        <dbReference type="Google" id="ProtNLM"/>
    </source>
</evidence>
<dbReference type="PANTHER" id="PTHR45913">
    <property type="entry name" value="EPM2A-INTERACTING PROTEIN 1"/>
    <property type="match status" value="1"/>
</dbReference>
<protein>
    <recommendedName>
        <fullName evidence="3">General transcription factor II-I repeat domain-containing protein 2A-like</fullName>
    </recommendedName>
</protein>
<organism evidence="1 2">
    <name type="scientific">Oryzias sinensis</name>
    <name type="common">Chinese medaka</name>
    <dbReference type="NCBI Taxonomy" id="183150"/>
    <lineage>
        <taxon>Eukaryota</taxon>
        <taxon>Metazoa</taxon>
        <taxon>Chordata</taxon>
        <taxon>Craniata</taxon>
        <taxon>Vertebrata</taxon>
        <taxon>Euteleostomi</taxon>
        <taxon>Actinopterygii</taxon>
        <taxon>Neopterygii</taxon>
        <taxon>Teleostei</taxon>
        <taxon>Neoteleostei</taxon>
        <taxon>Acanthomorphata</taxon>
        <taxon>Ovalentaria</taxon>
        <taxon>Atherinomorphae</taxon>
        <taxon>Beloniformes</taxon>
        <taxon>Adrianichthyidae</taxon>
        <taxon>Oryziinae</taxon>
        <taxon>Oryzias</taxon>
    </lineage>
</organism>
<reference evidence="1" key="2">
    <citation type="submission" date="2025-09" db="UniProtKB">
        <authorList>
            <consortium name="Ensembl"/>
        </authorList>
    </citation>
    <scope>IDENTIFICATION</scope>
</reference>
<dbReference type="Proteomes" id="UP000694383">
    <property type="component" value="Unplaced"/>
</dbReference>
<sequence>MEITQELAGLETLRGTTRGEDLFAAVSRVLDKYNLSWDKMLGITTDGAPAMNGKKAGLTALISQKVSECGGKVAQYLCILHQEQLCAKTIGLADVVRDVVKIINCIRSKALSHRQFRTFLDEVDAQYKDILYHQEVRWFSRGTVLKRFFELRQLIAEFLSSASRDTQIPSDKRWIFDVAFMVEITDLLNNLNGKLQGKEQIITELFDHIKAFQMKLQLLCRHLSAGNLAHFPSLREVNVKVDRLPEYGELLSNLNKEFDLRFVDFKKTAGDMELFSQPFSVSPDSVPEHLQMELIEFQCDTELGKKMYHYP</sequence>
<reference evidence="1" key="1">
    <citation type="submission" date="2025-08" db="UniProtKB">
        <authorList>
            <consortium name="Ensembl"/>
        </authorList>
    </citation>
    <scope>IDENTIFICATION</scope>
</reference>
<accession>A0A8C7WS93</accession>
<dbReference type="SUPFAM" id="SSF53098">
    <property type="entry name" value="Ribonuclease H-like"/>
    <property type="match status" value="1"/>
</dbReference>
<dbReference type="Ensembl" id="ENSOSIT00000002798.1">
    <property type="protein sequence ID" value="ENSOSIP00000002606.1"/>
    <property type="gene ID" value="ENSOSIG00000001583.1"/>
</dbReference>